<evidence type="ECO:0000256" key="2">
    <source>
        <dbReference type="SAM" id="Phobius"/>
    </source>
</evidence>
<dbReference type="Proteomes" id="UP000766698">
    <property type="component" value="Unassembled WGS sequence"/>
</dbReference>
<feature type="compositionally biased region" description="Low complexity" evidence="1">
    <location>
        <begin position="93"/>
        <end position="103"/>
    </location>
</feature>
<dbReference type="RefSeq" id="WP_182856417.1">
    <property type="nucleotide sequence ID" value="NZ_WMLF01000232.1"/>
</dbReference>
<comment type="caution">
    <text evidence="3">The sequence shown here is derived from an EMBL/GenBank/DDBJ whole genome shotgun (WGS) entry which is preliminary data.</text>
</comment>
<gene>
    <name evidence="3" type="ORF">GL263_16130</name>
</gene>
<evidence type="ECO:0008006" key="5">
    <source>
        <dbReference type="Google" id="ProtNLM"/>
    </source>
</evidence>
<organism evidence="3 4">
    <name type="scientific">Streptomyces durbertensis</name>
    <dbReference type="NCBI Taxonomy" id="2448886"/>
    <lineage>
        <taxon>Bacteria</taxon>
        <taxon>Bacillati</taxon>
        <taxon>Actinomycetota</taxon>
        <taxon>Actinomycetes</taxon>
        <taxon>Kitasatosporales</taxon>
        <taxon>Streptomycetaceae</taxon>
        <taxon>Streptomyces</taxon>
    </lineage>
</organism>
<sequence>MNGCERRDHRPTGPRTRAVRGRRGLVVTAGGVLAAVLLGLVASDAPAGGLHTSGGTALNGGRTVAGTAPGAEAAGWEPQAEEPPATDRRSLAERAAPPVERPASGVERHSPAAGENGTGRAQPPAEPPAEPLNEPPAGTPEWPASGLGGTAPTGRLLAELRTGYQAVDQARRAYRKADTRLRRHRAVVARLDERLRRARGELAAGRLDAGHIARMQYRNSTAGLTPYVRMLLRRDPQDAFEERHQLTRLADAQALAVLRMAGGEQRLAATAGKARAALAEQRTLATERQEKHRELRRRLDRLSRLLAGSTGDAGDAVAGAGGATGSGTESGGLAGAAASGAVGSRPSDALPAGGQPPSEPRTPGGNGPSGRGSPGDGSPRDGGTSGPGTGRPGWGAATP</sequence>
<feature type="region of interest" description="Disordered" evidence="1">
    <location>
        <begin position="53"/>
        <end position="153"/>
    </location>
</feature>
<feature type="region of interest" description="Disordered" evidence="1">
    <location>
        <begin position="1"/>
        <end position="21"/>
    </location>
</feature>
<evidence type="ECO:0000313" key="4">
    <source>
        <dbReference type="Proteomes" id="UP000766698"/>
    </source>
</evidence>
<name>A0ABR6EJE8_9ACTN</name>
<keyword evidence="2" id="KW-1133">Transmembrane helix</keyword>
<feature type="compositionally biased region" description="Low complexity" evidence="1">
    <location>
        <begin position="309"/>
        <end position="318"/>
    </location>
</feature>
<keyword evidence="4" id="KW-1185">Reference proteome</keyword>
<feature type="region of interest" description="Disordered" evidence="1">
    <location>
        <begin position="309"/>
        <end position="399"/>
    </location>
</feature>
<keyword evidence="2" id="KW-0812">Transmembrane</keyword>
<dbReference type="EMBL" id="WMLF01000232">
    <property type="protein sequence ID" value="MBB1245085.1"/>
    <property type="molecule type" value="Genomic_DNA"/>
</dbReference>
<feature type="compositionally biased region" description="Gly residues" evidence="1">
    <location>
        <begin position="383"/>
        <end position="393"/>
    </location>
</feature>
<reference evidence="4" key="1">
    <citation type="journal article" date="2020" name="Syst. Appl. Microbiol.">
        <title>Streptomyces alkaliterrae sp. nov., isolated from an alkaline soil, and emended descriptions of Streptomyces alkaliphilus, Streptomyces calidiresistens and Streptomyces durbertensis.</title>
        <authorList>
            <person name="Swiecimska M."/>
            <person name="Golinska P."/>
            <person name="Nouioui I."/>
            <person name="Wypij M."/>
            <person name="Rai M."/>
            <person name="Sangal V."/>
            <person name="Goodfellow M."/>
        </authorList>
    </citation>
    <scope>NUCLEOTIDE SEQUENCE [LARGE SCALE GENOMIC DNA]</scope>
    <source>
        <strain evidence="4">DSM 104538</strain>
    </source>
</reference>
<feature type="compositionally biased region" description="Basic and acidic residues" evidence="1">
    <location>
        <begin position="1"/>
        <end position="11"/>
    </location>
</feature>
<evidence type="ECO:0000256" key="1">
    <source>
        <dbReference type="SAM" id="MobiDB-lite"/>
    </source>
</evidence>
<feature type="compositionally biased region" description="Low complexity" evidence="1">
    <location>
        <begin position="335"/>
        <end position="344"/>
    </location>
</feature>
<proteinExistence type="predicted"/>
<feature type="compositionally biased region" description="Pro residues" evidence="1">
    <location>
        <begin position="124"/>
        <end position="138"/>
    </location>
</feature>
<accession>A0ABR6EJE8</accession>
<feature type="compositionally biased region" description="Gly residues" evidence="1">
    <location>
        <begin position="319"/>
        <end position="334"/>
    </location>
</feature>
<feature type="transmembrane region" description="Helical" evidence="2">
    <location>
        <begin position="24"/>
        <end position="42"/>
    </location>
</feature>
<feature type="compositionally biased region" description="Gly residues" evidence="1">
    <location>
        <begin position="364"/>
        <end position="375"/>
    </location>
</feature>
<keyword evidence="2" id="KW-0472">Membrane</keyword>
<protein>
    <recommendedName>
        <fullName evidence="5">Secreted protein</fullName>
    </recommendedName>
</protein>
<evidence type="ECO:0000313" key="3">
    <source>
        <dbReference type="EMBL" id="MBB1245085.1"/>
    </source>
</evidence>